<proteinExistence type="predicted"/>
<dbReference type="Pfam" id="PF04338">
    <property type="entry name" value="DUF481"/>
    <property type="match status" value="1"/>
</dbReference>
<evidence type="ECO:0000256" key="1">
    <source>
        <dbReference type="SAM" id="SignalP"/>
    </source>
</evidence>
<keyword evidence="1" id="KW-0732">Signal</keyword>
<dbReference type="OrthoDB" id="6118633at2"/>
<accession>A0A239JY41</accession>
<sequence>MKKILLVCCWLPFLAQSQLLFPESFVVIFDSTRHFKGSVAPSLEIKTQRQLYVEITNRADMAFRFKNHGITVANKFELTRDGSETILSGGFIYGKFKTFYDNPFVLEHYAQHQWAEARGLERKIAIGSNVRYKLLKTQKGGAFAGIGPFYEYELWNYRGVPDDRLPLNTTSISAREWKLNVYLSTKRELSEKIRFEGSVYFQNGFNDLFSEPRWAGAIAFSYSFTENIAFGVNLQTIYDYNPIVPVDKLWLNTFSALEVTF</sequence>
<dbReference type="AlphaFoldDB" id="A0A239JY41"/>
<feature type="signal peptide" evidence="1">
    <location>
        <begin position="1"/>
        <end position="17"/>
    </location>
</feature>
<dbReference type="InterPro" id="IPR007433">
    <property type="entry name" value="DUF481"/>
</dbReference>
<protein>
    <recommendedName>
        <fullName evidence="4">DUF481 domain-containing protein</fullName>
    </recommendedName>
</protein>
<organism evidence="2 3">
    <name type="scientific">Ekhidna lutea</name>
    <dbReference type="NCBI Taxonomy" id="447679"/>
    <lineage>
        <taxon>Bacteria</taxon>
        <taxon>Pseudomonadati</taxon>
        <taxon>Bacteroidota</taxon>
        <taxon>Cytophagia</taxon>
        <taxon>Cytophagales</taxon>
        <taxon>Reichenbachiellaceae</taxon>
        <taxon>Ekhidna</taxon>
    </lineage>
</organism>
<dbReference type="EMBL" id="FZPD01000004">
    <property type="protein sequence ID" value="SNT10343.1"/>
    <property type="molecule type" value="Genomic_DNA"/>
</dbReference>
<evidence type="ECO:0000313" key="2">
    <source>
        <dbReference type="EMBL" id="SNT10343.1"/>
    </source>
</evidence>
<gene>
    <name evidence="2" type="ORF">SAMN05421640_2288</name>
</gene>
<dbReference type="RefSeq" id="WP_089357013.1">
    <property type="nucleotide sequence ID" value="NZ_FZPD01000004.1"/>
</dbReference>
<keyword evidence="3" id="KW-1185">Reference proteome</keyword>
<evidence type="ECO:0000313" key="3">
    <source>
        <dbReference type="Proteomes" id="UP000198393"/>
    </source>
</evidence>
<dbReference type="Proteomes" id="UP000198393">
    <property type="component" value="Unassembled WGS sequence"/>
</dbReference>
<name>A0A239JY41_EKHLU</name>
<feature type="chain" id="PRO_5012760289" description="DUF481 domain-containing protein" evidence="1">
    <location>
        <begin position="18"/>
        <end position="261"/>
    </location>
</feature>
<evidence type="ECO:0008006" key="4">
    <source>
        <dbReference type="Google" id="ProtNLM"/>
    </source>
</evidence>
<reference evidence="2 3" key="1">
    <citation type="submission" date="2017-06" db="EMBL/GenBank/DDBJ databases">
        <authorList>
            <person name="Kim H.J."/>
            <person name="Triplett B.A."/>
        </authorList>
    </citation>
    <scope>NUCLEOTIDE SEQUENCE [LARGE SCALE GENOMIC DNA]</scope>
    <source>
        <strain evidence="2 3">DSM 19307</strain>
    </source>
</reference>